<evidence type="ECO:0000313" key="3">
    <source>
        <dbReference type="Proteomes" id="UP000604730"/>
    </source>
</evidence>
<name>A0ABS1J0E9_9FIRM</name>
<dbReference type="InterPro" id="IPR027417">
    <property type="entry name" value="P-loop_NTPase"/>
</dbReference>
<evidence type="ECO:0000313" key="2">
    <source>
        <dbReference type="EMBL" id="MBK5897612.1"/>
    </source>
</evidence>
<dbReference type="PANTHER" id="PTHR13748:SF62">
    <property type="entry name" value="COBW DOMAIN-CONTAINING PROTEIN"/>
    <property type="match status" value="1"/>
</dbReference>
<dbReference type="InterPro" id="IPR051316">
    <property type="entry name" value="Zinc-reg_GTPase_activator"/>
</dbReference>
<dbReference type="EMBL" id="JAEPRJ010000001">
    <property type="protein sequence ID" value="MBK5897612.1"/>
    <property type="molecule type" value="Genomic_DNA"/>
</dbReference>
<feature type="domain" description="CobW/HypB/UreG nucleotide-binding" evidence="1">
    <location>
        <begin position="6"/>
        <end position="160"/>
    </location>
</feature>
<dbReference type="PANTHER" id="PTHR13748">
    <property type="entry name" value="COBW-RELATED"/>
    <property type="match status" value="1"/>
</dbReference>
<dbReference type="SUPFAM" id="SSF52540">
    <property type="entry name" value="P-loop containing nucleoside triphosphate hydrolases"/>
    <property type="match status" value="1"/>
</dbReference>
<organism evidence="2 3">
    <name type="scientific">Catonella massiliensis</name>
    <dbReference type="NCBI Taxonomy" id="2799636"/>
    <lineage>
        <taxon>Bacteria</taxon>
        <taxon>Bacillati</taxon>
        <taxon>Bacillota</taxon>
        <taxon>Clostridia</taxon>
        <taxon>Lachnospirales</taxon>
        <taxon>Lachnospiraceae</taxon>
        <taxon>Catonella</taxon>
    </lineage>
</organism>
<accession>A0ABS1J0E9</accession>
<reference evidence="2 3" key="1">
    <citation type="submission" date="2021-01" db="EMBL/GenBank/DDBJ databases">
        <title>Isolation and description of Catonella massiliensis sp. nov., a novel Catonella species, isolated from a stable periodontitis subject.</title>
        <authorList>
            <person name="Antezack A."/>
            <person name="Boxberger M."/>
            <person name="La Scola B."/>
            <person name="Monnet-Corti V."/>
        </authorList>
    </citation>
    <scope>NUCLEOTIDE SEQUENCE [LARGE SCALE GENOMIC DNA]</scope>
    <source>
        <strain evidence="2 3">Marseille-Q4567</strain>
    </source>
</reference>
<proteinExistence type="predicted"/>
<dbReference type="Proteomes" id="UP000604730">
    <property type="component" value="Unassembled WGS sequence"/>
</dbReference>
<keyword evidence="3" id="KW-1185">Reference proteome</keyword>
<dbReference type="RefSeq" id="WP_208429085.1">
    <property type="nucleotide sequence ID" value="NZ_JAEPRJ010000001.1"/>
</dbReference>
<dbReference type="Pfam" id="PF02492">
    <property type="entry name" value="cobW"/>
    <property type="match status" value="1"/>
</dbReference>
<gene>
    <name evidence="2" type="ORF">JJN12_07460</name>
</gene>
<sequence length="312" mass="35724">MIKIDLVTGFLGSGKTTFIKKYAKYFLDKGLRIGILENDYGAINIDLMLLGDIMGDNCELEMIIGGGDLETHKRRFRTKLIAMAMSGYDRIIVEPSGIFEPEEFFDLLYEEPLDKWYEIGSVITIVDVSFAADISEASEYLLATQLACTGAVIFSKQENFKFGDKEGTLSYLNSLLERIKCDRRLDEKVVIPSEGKFDNCDFERVSGSGYVVSDYEKEFYEMEEFKSVFIMNRKLNRKELEEKAEHLFKNPDKFGDIIRIKGFIEENGKYLFINMTKNNVEISDIAKGQDIFIVIGRNLIESDIKKEFGVED</sequence>
<dbReference type="Gene3D" id="3.40.50.300">
    <property type="entry name" value="P-loop containing nucleotide triphosphate hydrolases"/>
    <property type="match status" value="1"/>
</dbReference>
<comment type="caution">
    <text evidence="2">The sequence shown here is derived from an EMBL/GenBank/DDBJ whole genome shotgun (WGS) entry which is preliminary data.</text>
</comment>
<evidence type="ECO:0000259" key="1">
    <source>
        <dbReference type="Pfam" id="PF02492"/>
    </source>
</evidence>
<dbReference type="InterPro" id="IPR003495">
    <property type="entry name" value="CobW/HypB/UreG_nucleotide-bd"/>
</dbReference>
<protein>
    <submittedName>
        <fullName evidence="2">GTPase (G3E family)</fullName>
    </submittedName>
</protein>